<evidence type="ECO:0000313" key="2">
    <source>
        <dbReference type="EMBL" id="VDO33525.1"/>
    </source>
</evidence>
<dbReference type="WBParaSite" id="OFLC_0000259001-mRNA-1">
    <property type="protein sequence ID" value="OFLC_0000259001-mRNA-1"/>
    <property type="gene ID" value="OFLC_0000259001"/>
</dbReference>
<organism evidence="4">
    <name type="scientific">Onchocerca flexuosa</name>
    <dbReference type="NCBI Taxonomy" id="387005"/>
    <lineage>
        <taxon>Eukaryota</taxon>
        <taxon>Metazoa</taxon>
        <taxon>Ecdysozoa</taxon>
        <taxon>Nematoda</taxon>
        <taxon>Chromadorea</taxon>
        <taxon>Rhabditida</taxon>
        <taxon>Spirurina</taxon>
        <taxon>Spiruromorpha</taxon>
        <taxon>Filarioidea</taxon>
        <taxon>Onchocercidae</taxon>
        <taxon>Onchocerca</taxon>
    </lineage>
</organism>
<dbReference type="AlphaFoldDB" id="A0A183H531"/>
<evidence type="ECO:0000313" key="4">
    <source>
        <dbReference type="WBParaSite" id="OFLC_0000259001-mRNA-1"/>
    </source>
</evidence>
<dbReference type="EMBL" id="UZAJ01001518">
    <property type="protein sequence ID" value="VDO33525.1"/>
    <property type="molecule type" value="Genomic_DNA"/>
</dbReference>
<name>A0A183H531_9BILA</name>
<feature type="region of interest" description="Disordered" evidence="1">
    <location>
        <begin position="1"/>
        <end position="25"/>
    </location>
</feature>
<evidence type="ECO:0000313" key="3">
    <source>
        <dbReference type="Proteomes" id="UP000267606"/>
    </source>
</evidence>
<proteinExistence type="predicted"/>
<dbReference type="Proteomes" id="UP000267606">
    <property type="component" value="Unassembled WGS sequence"/>
</dbReference>
<gene>
    <name evidence="2" type="ORF">OFLC_LOCUS2591</name>
</gene>
<keyword evidence="3" id="KW-1185">Reference proteome</keyword>
<accession>A0A183H531</accession>
<evidence type="ECO:0000256" key="1">
    <source>
        <dbReference type="SAM" id="MobiDB-lite"/>
    </source>
</evidence>
<reference evidence="2 3" key="2">
    <citation type="submission" date="2018-11" db="EMBL/GenBank/DDBJ databases">
        <authorList>
            <consortium name="Pathogen Informatics"/>
        </authorList>
    </citation>
    <scope>NUCLEOTIDE SEQUENCE [LARGE SCALE GENOMIC DNA]</scope>
</reference>
<protein>
    <submittedName>
        <fullName evidence="2 4">Uncharacterized protein</fullName>
    </submittedName>
</protein>
<reference evidence="4" key="1">
    <citation type="submission" date="2016-06" db="UniProtKB">
        <authorList>
            <consortium name="WormBaseParasite"/>
        </authorList>
    </citation>
    <scope>IDENTIFICATION</scope>
</reference>
<sequence>MNTTTSIIYKRGSEGKPRIGRGRSRGGRYQTTLLILVYFWGCIGPKMRSGGGSGNDQSRKTTGSVCNVVKRDDTTVVVRSCSSTTAAAAAAAAASEGPKWVHRDDKVIKFPAVLINC</sequence>